<keyword evidence="2 5" id="KW-0645">Protease</keyword>
<feature type="domain" description="Peptidase S8/S53" evidence="7">
    <location>
        <begin position="665"/>
        <end position="848"/>
    </location>
</feature>
<dbReference type="InterPro" id="IPR023827">
    <property type="entry name" value="Peptidase_S8_Asp-AS"/>
</dbReference>
<feature type="transmembrane region" description="Helical" evidence="6">
    <location>
        <begin position="1038"/>
        <end position="1059"/>
    </location>
</feature>
<dbReference type="EMBL" id="FNGW01000001">
    <property type="protein sequence ID" value="SDL34486.1"/>
    <property type="molecule type" value="Genomic_DNA"/>
</dbReference>
<dbReference type="STRING" id="1121325.SAMN04515677_101576"/>
<feature type="active site" description="Charge relay system" evidence="5">
    <location>
        <position position="99"/>
    </location>
</feature>
<organism evidence="9 10">
    <name type="scientific">Romboutsia lituseburensis DSM 797</name>
    <dbReference type="NCBI Taxonomy" id="1121325"/>
    <lineage>
        <taxon>Bacteria</taxon>
        <taxon>Bacillati</taxon>
        <taxon>Bacillota</taxon>
        <taxon>Clostridia</taxon>
        <taxon>Peptostreptococcales</taxon>
        <taxon>Peptostreptococcaceae</taxon>
        <taxon>Romboutsia</taxon>
    </lineage>
</organism>
<dbReference type="PANTHER" id="PTHR43806:SF11">
    <property type="entry name" value="CEREVISIN-RELATED"/>
    <property type="match status" value="1"/>
</dbReference>
<dbReference type="SUPFAM" id="SSF52743">
    <property type="entry name" value="Subtilisin-like"/>
    <property type="match status" value="2"/>
</dbReference>
<dbReference type="InterPro" id="IPR050131">
    <property type="entry name" value="Peptidase_S8_subtilisin-like"/>
</dbReference>
<dbReference type="PROSITE" id="PS00136">
    <property type="entry name" value="SUBTILASE_ASP"/>
    <property type="match status" value="1"/>
</dbReference>
<dbReference type="InterPro" id="IPR036852">
    <property type="entry name" value="Peptidase_S8/S53_dom_sf"/>
</dbReference>
<evidence type="ECO:0000259" key="8">
    <source>
        <dbReference type="Pfam" id="PF18425"/>
    </source>
</evidence>
<dbReference type="Gene3D" id="2.60.120.1290">
    <property type="match status" value="2"/>
</dbReference>
<protein>
    <submittedName>
        <fullName evidence="9">Subtilase family protein</fullName>
    </submittedName>
</protein>
<keyword evidence="3 5" id="KW-0378">Hydrolase</keyword>
<proteinExistence type="inferred from homology"/>
<evidence type="ECO:0000259" key="7">
    <source>
        <dbReference type="Pfam" id="PF00082"/>
    </source>
</evidence>
<dbReference type="InterPro" id="IPR034045">
    <property type="entry name" value="Pep_S8_CspA-like"/>
</dbReference>
<feature type="domain" description="Peptidase S8/S53" evidence="7">
    <location>
        <begin position="979"/>
        <end position="1101"/>
    </location>
</feature>
<evidence type="ECO:0000313" key="9">
    <source>
        <dbReference type="EMBL" id="SDL34486.1"/>
    </source>
</evidence>
<feature type="domain" description="Peptidase S8/S53" evidence="7">
    <location>
        <begin position="90"/>
        <end position="270"/>
    </location>
</feature>
<comment type="caution">
    <text evidence="5">Lacks conserved residue(s) required for the propagation of feature annotation.</text>
</comment>
<evidence type="ECO:0000256" key="1">
    <source>
        <dbReference type="ARBA" id="ARBA00011073"/>
    </source>
</evidence>
<dbReference type="PRINTS" id="PR00723">
    <property type="entry name" value="SUBTILISIN"/>
</dbReference>
<comment type="similarity">
    <text evidence="1 5">Belongs to the peptidase S8 family.</text>
</comment>
<dbReference type="GO" id="GO:0006508">
    <property type="term" value="P:proteolysis"/>
    <property type="evidence" value="ECO:0007669"/>
    <property type="project" value="UniProtKB-KW"/>
</dbReference>
<accession>A0A1G9JBA4</accession>
<sequence length="1113" mass="123506">MEEMIKIDYEVVVKYHGDILILESKLNVSVELLACNFAIITAKSQDVIGELLNYPQVEHIETPFLLNEQDLESFASTGITSFKQSTNLTGSGVILGIIDSGIDYRLPQFKDKEGKSKILYYWDQCIDGNPPEGFKTGTLYNNNDINESIQGKNIIPISPTNKHGTHIAGISAEIAPDANLIVVRVGTNKTCSTAKSTDFMRAIEFILTKSKGLNMPVALNISYGSGEGAHMGMSLFEQYINQMSSYWKNNIIVAAGNNADKGRHKSIEIKDKMSKTEVEFVVGRNEKTLNINIWPDFADNFYVYLVSPSNQSTKPISLTSGVIKNIIDNTKIKGFYFSVPPDQLVRRLIIQLTSDEYITSGVWKIVFSPITVITGNIDLYISEVERLNTDTKFISPTKKLTITLPGSAKQVFTVGSYNTKTDLVSDFSGQGDIERCMFKPDLLAPGEGVSLLMPGGDGKALSGTSISAAHATGIVALLFQWGIVQKNDETLYGQKLKALLIRSARRKSNFRYPSNSSGYGYLYLSDISLNLVISINKEDLMYRNKKKNKRKREPRYVRQLLKGIEQLEVGFNLIHGPGLEEALSKLDAIYRYYKISDNFGIVFTNPSKLWYIDEVLTLGSIKRSEYFARLAKMSEVSQGTSGGTVALEDIGANYFKNNPNVSITGKGVFIAIIDSGIDYLHEDFIYPDRTSKVAFLWDQTKDGNPPKGFAIGTEYTKEDINKAIQNNDATLSVDEEGSGTMLSGICAGLGNLNKEYAGVAEDAELIVIKMRKIGGYYNNAMLYAAIEYITQKSLELKTPVVINISLGTNNMVQLNSRVIEERTFFTRGICIVAATGNEGNAQTHTSGQMKFKEDINEIEIEVAEDEPLLEIQVIVNRPDKIKVGIVSPSNEESRLLEVSNYNEITGLFDLEGTEYLITYIYPTLYSGQQQATITLINVTKGIWKLRLVGQYITNGRYEVYLQNRVFLKPGTKFRDPDPGNTINYPAVYEDIISIGAYDTKNDNLWPQSSKGPTVEGSLKPAIVAPGVDIIAPYPGNKYATITGTAVAAAYTSGAVALYLQYTLVDRRYMNRGFVQQIRTYLRAGAKRSANISYPNYGYGYGLLNIKGVFDQLR</sequence>
<evidence type="ECO:0000313" key="10">
    <source>
        <dbReference type="Proteomes" id="UP000199068"/>
    </source>
</evidence>
<keyword evidence="4 5" id="KW-0720">Serine protease</keyword>
<reference evidence="9 10" key="1">
    <citation type="submission" date="2016-10" db="EMBL/GenBank/DDBJ databases">
        <authorList>
            <person name="de Groot N.N."/>
        </authorList>
    </citation>
    <scope>NUCLEOTIDE SEQUENCE [LARGE SCALE GENOMIC DNA]</scope>
    <source>
        <strain evidence="9 10">DSM 797</strain>
    </source>
</reference>
<keyword evidence="6" id="KW-1133">Transmembrane helix</keyword>
<dbReference type="InterPro" id="IPR000209">
    <property type="entry name" value="Peptidase_S8/S53_dom"/>
</dbReference>
<dbReference type="PROSITE" id="PS51892">
    <property type="entry name" value="SUBTILASE"/>
    <property type="match status" value="2"/>
</dbReference>
<dbReference type="GO" id="GO:0004252">
    <property type="term" value="F:serine-type endopeptidase activity"/>
    <property type="evidence" value="ECO:0007669"/>
    <property type="project" value="UniProtKB-UniRule"/>
</dbReference>
<evidence type="ECO:0000256" key="5">
    <source>
        <dbReference type="PROSITE-ProRule" id="PRU01240"/>
    </source>
</evidence>
<feature type="active site" description="Charge relay system" evidence="5">
    <location>
        <position position="163"/>
    </location>
</feature>
<evidence type="ECO:0000256" key="4">
    <source>
        <dbReference type="ARBA" id="ARBA00022825"/>
    </source>
</evidence>
<dbReference type="NCBIfam" id="NF040809">
    <property type="entry name" value="germ_prot_CspBA"/>
    <property type="match status" value="1"/>
</dbReference>
<evidence type="ECO:0000256" key="2">
    <source>
        <dbReference type="ARBA" id="ARBA00022670"/>
    </source>
</evidence>
<dbReference type="Gene3D" id="3.30.70.2980">
    <property type="match status" value="1"/>
</dbReference>
<dbReference type="Pfam" id="PF18425">
    <property type="entry name" value="CspB_prodomain"/>
    <property type="match status" value="1"/>
</dbReference>
<feature type="domain" description="Peptidase S8/S53" evidence="7">
    <location>
        <begin position="395"/>
        <end position="520"/>
    </location>
</feature>
<dbReference type="CDD" id="cd07478">
    <property type="entry name" value="Peptidases_S8_CspA-like"/>
    <property type="match status" value="2"/>
</dbReference>
<feature type="active site" description="Charge relay system" evidence="5">
    <location>
        <position position="465"/>
    </location>
</feature>
<feature type="domain" description="Csp protease B prodomain" evidence="8">
    <location>
        <begin position="9"/>
        <end position="63"/>
    </location>
</feature>
<name>A0A1G9JBA4_9FIRM</name>
<dbReference type="Pfam" id="PF00082">
    <property type="entry name" value="Peptidase_S8"/>
    <property type="match status" value="4"/>
</dbReference>
<evidence type="ECO:0000256" key="3">
    <source>
        <dbReference type="ARBA" id="ARBA00022801"/>
    </source>
</evidence>
<keyword evidence="10" id="KW-1185">Reference proteome</keyword>
<keyword evidence="6" id="KW-0812">Transmembrane</keyword>
<gene>
    <name evidence="9" type="ORF">SAMN04515677_101576</name>
</gene>
<dbReference type="InterPro" id="IPR041365">
    <property type="entry name" value="CspB_prodomain"/>
</dbReference>
<dbReference type="Proteomes" id="UP000199068">
    <property type="component" value="Unassembled WGS sequence"/>
</dbReference>
<evidence type="ECO:0000256" key="6">
    <source>
        <dbReference type="SAM" id="Phobius"/>
    </source>
</evidence>
<dbReference type="Gene3D" id="3.40.50.200">
    <property type="entry name" value="Peptidase S8/S53 domain"/>
    <property type="match status" value="2"/>
</dbReference>
<keyword evidence="6" id="KW-0472">Membrane</keyword>
<dbReference type="InterPro" id="IPR015500">
    <property type="entry name" value="Peptidase_S8_subtilisin-rel"/>
</dbReference>
<dbReference type="PANTHER" id="PTHR43806">
    <property type="entry name" value="PEPTIDASE S8"/>
    <property type="match status" value="1"/>
</dbReference>
<dbReference type="AlphaFoldDB" id="A0A1G9JBA4"/>